<dbReference type="EMBL" id="CAACVG010010452">
    <property type="protein sequence ID" value="VEN55857.1"/>
    <property type="molecule type" value="Genomic_DNA"/>
</dbReference>
<dbReference type="AlphaFoldDB" id="A0A653D925"/>
<sequence>MYMKNISKLHSRVCRVLYDRPFFILNTRKYCTQQESVSFGEIVKEVKPAKRPEYVPIKYYNDNIPQSNLHHLRWMMQKDILGQDIFLLGPPGPRKRNIVMQYLELTNREHEYVALSRDTTESDLKQRREIVQGSAKYFDQSAILAAKEGRVLVLEGIEKAERNVLPVLNNLLENREMHLEDGRLLIPASRYDKLLKEHGKEELEKWKLVRVDEDFRVIALGLPVPKYRGNPLDPPLRSRFQARDVYICSYKELYQELCSLAPTAPRDTLEQILSLAFTLTSKESSSLGYPDFPLDNLPVAALILIRCASTLAFYVIILLPWREQKEQISSYGI</sequence>
<evidence type="ECO:0000313" key="3">
    <source>
        <dbReference type="EMBL" id="VEN55857.1"/>
    </source>
</evidence>
<dbReference type="InterPro" id="IPR011704">
    <property type="entry name" value="ATPase_dyneun-rel_AAA"/>
</dbReference>
<keyword evidence="1" id="KW-0472">Membrane</keyword>
<dbReference type="Gene3D" id="3.40.50.300">
    <property type="entry name" value="P-loop containing nucleotide triphosphate hydrolases"/>
    <property type="match status" value="1"/>
</dbReference>
<dbReference type="GO" id="GO:0005737">
    <property type="term" value="C:cytoplasm"/>
    <property type="evidence" value="ECO:0007669"/>
    <property type="project" value="TreeGrafter"/>
</dbReference>
<keyword evidence="4" id="KW-1185">Reference proteome</keyword>
<gene>
    <name evidence="3" type="ORF">CALMAC_LOCUS14922</name>
</gene>
<reference evidence="3 4" key="1">
    <citation type="submission" date="2019-01" db="EMBL/GenBank/DDBJ databases">
        <authorList>
            <person name="Sayadi A."/>
        </authorList>
    </citation>
    <scope>NUCLEOTIDE SEQUENCE [LARGE SCALE GENOMIC DNA]</scope>
</reference>
<dbReference type="GO" id="GO:0005524">
    <property type="term" value="F:ATP binding"/>
    <property type="evidence" value="ECO:0007669"/>
    <property type="project" value="InterPro"/>
</dbReference>
<feature type="domain" description="ATPase dynein-related AAA" evidence="2">
    <location>
        <begin position="84"/>
        <end position="240"/>
    </location>
</feature>
<evidence type="ECO:0000256" key="1">
    <source>
        <dbReference type="SAM" id="Phobius"/>
    </source>
</evidence>
<dbReference type="OrthoDB" id="5186at2759"/>
<dbReference type="PANTHER" id="PTHR21610">
    <property type="entry name" value="VON WILLEBRAND FACTOR A DOMAIN-CONTAINING PROTEIN 8"/>
    <property type="match status" value="1"/>
</dbReference>
<dbReference type="Proteomes" id="UP000410492">
    <property type="component" value="Unassembled WGS sequence"/>
</dbReference>
<dbReference type="InterPro" id="IPR039891">
    <property type="entry name" value="VWA8"/>
</dbReference>
<dbReference type="InterPro" id="IPR027417">
    <property type="entry name" value="P-loop_NTPase"/>
</dbReference>
<proteinExistence type="predicted"/>
<keyword evidence="1" id="KW-1133">Transmembrane helix</keyword>
<name>A0A653D925_CALMS</name>
<protein>
    <recommendedName>
        <fullName evidence="2">ATPase dynein-related AAA domain-containing protein</fullName>
    </recommendedName>
</protein>
<accession>A0A653D925</accession>
<dbReference type="SUPFAM" id="SSF52540">
    <property type="entry name" value="P-loop containing nucleoside triphosphate hydrolases"/>
    <property type="match status" value="1"/>
</dbReference>
<evidence type="ECO:0000313" key="4">
    <source>
        <dbReference type="Proteomes" id="UP000410492"/>
    </source>
</evidence>
<feature type="transmembrane region" description="Helical" evidence="1">
    <location>
        <begin position="299"/>
        <end position="321"/>
    </location>
</feature>
<organism evidence="3 4">
    <name type="scientific">Callosobruchus maculatus</name>
    <name type="common">Southern cowpea weevil</name>
    <name type="synonym">Pulse bruchid</name>
    <dbReference type="NCBI Taxonomy" id="64391"/>
    <lineage>
        <taxon>Eukaryota</taxon>
        <taxon>Metazoa</taxon>
        <taxon>Ecdysozoa</taxon>
        <taxon>Arthropoda</taxon>
        <taxon>Hexapoda</taxon>
        <taxon>Insecta</taxon>
        <taxon>Pterygota</taxon>
        <taxon>Neoptera</taxon>
        <taxon>Endopterygota</taxon>
        <taxon>Coleoptera</taxon>
        <taxon>Polyphaga</taxon>
        <taxon>Cucujiformia</taxon>
        <taxon>Chrysomeloidea</taxon>
        <taxon>Chrysomelidae</taxon>
        <taxon>Bruchinae</taxon>
        <taxon>Bruchini</taxon>
        <taxon>Callosobruchus</taxon>
    </lineage>
</organism>
<dbReference type="PANTHER" id="PTHR21610:SF9">
    <property type="entry name" value="VON WILLEBRAND FACTOR A DOMAIN-CONTAINING PROTEIN 8"/>
    <property type="match status" value="1"/>
</dbReference>
<dbReference type="FunFam" id="3.40.50.300:FF:000587">
    <property type="entry name" value="von Willebrand factor A domain containing 8"/>
    <property type="match status" value="1"/>
</dbReference>
<dbReference type="Pfam" id="PF07728">
    <property type="entry name" value="AAA_5"/>
    <property type="match status" value="1"/>
</dbReference>
<dbReference type="GO" id="GO:0016887">
    <property type="term" value="F:ATP hydrolysis activity"/>
    <property type="evidence" value="ECO:0007669"/>
    <property type="project" value="InterPro"/>
</dbReference>
<keyword evidence="1" id="KW-0812">Transmembrane</keyword>
<evidence type="ECO:0000259" key="2">
    <source>
        <dbReference type="Pfam" id="PF07728"/>
    </source>
</evidence>